<evidence type="ECO:0000313" key="4">
    <source>
        <dbReference type="Proteomes" id="UP000430120"/>
    </source>
</evidence>
<dbReference type="Proteomes" id="UP000430120">
    <property type="component" value="Unassembled WGS sequence"/>
</dbReference>
<keyword evidence="2" id="KW-0812">Transmembrane</keyword>
<dbReference type="AlphaFoldDB" id="A0A643FHN3"/>
<feature type="region of interest" description="Disordered" evidence="1">
    <location>
        <begin position="133"/>
        <end position="224"/>
    </location>
</feature>
<gene>
    <name evidence="3" type="ORF">F7Q92_01225</name>
</gene>
<dbReference type="EMBL" id="VZPB01000002">
    <property type="protein sequence ID" value="KAB0585141.1"/>
    <property type="molecule type" value="Genomic_DNA"/>
</dbReference>
<keyword evidence="4" id="KW-1185">Reference proteome</keyword>
<feature type="compositionally biased region" description="Polar residues" evidence="1">
    <location>
        <begin position="139"/>
        <end position="155"/>
    </location>
</feature>
<proteinExistence type="predicted"/>
<organism evidence="3 4">
    <name type="scientific">Ideonella dechloratans</name>
    <dbReference type="NCBI Taxonomy" id="36863"/>
    <lineage>
        <taxon>Bacteria</taxon>
        <taxon>Pseudomonadati</taxon>
        <taxon>Pseudomonadota</taxon>
        <taxon>Betaproteobacteria</taxon>
        <taxon>Burkholderiales</taxon>
        <taxon>Sphaerotilaceae</taxon>
        <taxon>Ideonella</taxon>
    </lineage>
</organism>
<dbReference type="RefSeq" id="WP_151122126.1">
    <property type="nucleotide sequence ID" value="NZ_CP088081.1"/>
</dbReference>
<feature type="compositionally biased region" description="Low complexity" evidence="1">
    <location>
        <begin position="70"/>
        <end position="87"/>
    </location>
</feature>
<feature type="region of interest" description="Disordered" evidence="1">
    <location>
        <begin position="48"/>
        <end position="91"/>
    </location>
</feature>
<evidence type="ECO:0000256" key="2">
    <source>
        <dbReference type="SAM" id="Phobius"/>
    </source>
</evidence>
<feature type="compositionally biased region" description="Low complexity" evidence="1">
    <location>
        <begin position="196"/>
        <end position="218"/>
    </location>
</feature>
<name>A0A643FHN3_IDEDE</name>
<evidence type="ECO:0000256" key="1">
    <source>
        <dbReference type="SAM" id="MobiDB-lite"/>
    </source>
</evidence>
<keyword evidence="2" id="KW-1133">Transmembrane helix</keyword>
<accession>A0A643FHN3</accession>
<feature type="transmembrane region" description="Helical" evidence="2">
    <location>
        <begin position="26"/>
        <end position="45"/>
    </location>
</feature>
<protein>
    <submittedName>
        <fullName evidence="3">Uncharacterized protein</fullName>
    </submittedName>
</protein>
<reference evidence="3 4" key="1">
    <citation type="submission" date="2019-09" db="EMBL/GenBank/DDBJ databases">
        <title>Draft genome sequences of 48 bacterial type strains from the CCUG.</title>
        <authorList>
            <person name="Tunovic T."/>
            <person name="Pineiro-Iglesias B."/>
            <person name="Unosson C."/>
            <person name="Inganas E."/>
            <person name="Ohlen M."/>
            <person name="Cardew S."/>
            <person name="Jensie-Markopoulos S."/>
            <person name="Salva-Serra F."/>
            <person name="Jaen-Luchoro D."/>
            <person name="Karlsson R."/>
            <person name="Svensson-Stadler L."/>
            <person name="Chun J."/>
            <person name="Moore E."/>
        </authorList>
    </citation>
    <scope>NUCLEOTIDE SEQUENCE [LARGE SCALE GENOMIC DNA]</scope>
    <source>
        <strain evidence="3 4">CCUG 30977</strain>
    </source>
</reference>
<sequence length="224" mass="22441">MRLLDAIHPQAHAAAVTAGKPRAKTMWLWGLTGMALLGGVSFWLASAGSSGESSAPRLARATPAPPPASQPASAQTQAIADASAASQPSTAVTPAQIVAMAEPQPAPPRPGADVPTNTATAARALAEDSLAERAPAPETQANPTAHKSTVKTSPTRKPAKTSAGQRSAESGSGVARAKSKAARQRSEPDPDADVVAAIMAGMDRQAAAAAKSAQAASQPGTRQP</sequence>
<evidence type="ECO:0000313" key="3">
    <source>
        <dbReference type="EMBL" id="KAB0585141.1"/>
    </source>
</evidence>
<feature type="compositionally biased region" description="Low complexity" evidence="1">
    <location>
        <begin position="48"/>
        <end position="62"/>
    </location>
</feature>
<comment type="caution">
    <text evidence="3">The sequence shown here is derived from an EMBL/GenBank/DDBJ whole genome shotgun (WGS) entry which is preliminary data.</text>
</comment>
<keyword evidence="2" id="KW-0472">Membrane</keyword>